<dbReference type="PROSITE" id="PS50902">
    <property type="entry name" value="FLAVODOXIN_LIKE"/>
    <property type="match status" value="1"/>
</dbReference>
<dbReference type="Gene3D" id="3.40.50.360">
    <property type="match status" value="1"/>
</dbReference>
<dbReference type="EMBL" id="BAAAMU010000207">
    <property type="protein sequence ID" value="GAA1694971.1"/>
    <property type="molecule type" value="Genomic_DNA"/>
</dbReference>
<dbReference type="InterPro" id="IPR008254">
    <property type="entry name" value="Flavodoxin/NO_synth"/>
</dbReference>
<sequence>MNGSKILVAFGSRNGSTAGIAGMIADRLVAEGLKAESRPADQLRDVSAYRAVVLGGALYNARWHPAARRFARRHEQALHGKPVWLFSSGPLDRSADTEDIPPVHHAAGAVRKLGAREHVTFGGRLTGEAKGFIARSIVRNGRGGDFRNQERIEEWARKIAAELR</sequence>
<evidence type="ECO:0000259" key="1">
    <source>
        <dbReference type="PROSITE" id="PS50902"/>
    </source>
</evidence>
<evidence type="ECO:0000313" key="2">
    <source>
        <dbReference type="EMBL" id="GAA1694971.1"/>
    </source>
</evidence>
<evidence type="ECO:0000313" key="3">
    <source>
        <dbReference type="Proteomes" id="UP001500064"/>
    </source>
</evidence>
<dbReference type="InterPro" id="IPR029039">
    <property type="entry name" value="Flavoprotein-like_sf"/>
</dbReference>
<comment type="caution">
    <text evidence="2">The sequence shown here is derived from an EMBL/GenBank/DDBJ whole genome shotgun (WGS) entry which is preliminary data.</text>
</comment>
<feature type="domain" description="Flavodoxin-like" evidence="1">
    <location>
        <begin position="6"/>
        <end position="160"/>
    </location>
</feature>
<proteinExistence type="predicted"/>
<dbReference type="Proteomes" id="UP001500064">
    <property type="component" value="Unassembled WGS sequence"/>
</dbReference>
<dbReference type="Pfam" id="PF12724">
    <property type="entry name" value="Flavodoxin_5"/>
    <property type="match status" value="1"/>
</dbReference>
<dbReference type="RefSeq" id="WP_346115155.1">
    <property type="nucleotide sequence ID" value="NZ_BAAAMU010000207.1"/>
</dbReference>
<keyword evidence="3" id="KW-1185">Reference proteome</keyword>
<protein>
    <submittedName>
        <fullName evidence="2">Flavodoxin domain-containing protein</fullName>
    </submittedName>
</protein>
<dbReference type="SUPFAM" id="SSF52218">
    <property type="entry name" value="Flavoproteins"/>
    <property type="match status" value="1"/>
</dbReference>
<accession>A0ABN2HX03</accession>
<name>A0ABN2HX03_9ACTN</name>
<organism evidence="2 3">
    <name type="scientific">Nonomuraea maheshkhaliensis</name>
    <dbReference type="NCBI Taxonomy" id="419590"/>
    <lineage>
        <taxon>Bacteria</taxon>
        <taxon>Bacillati</taxon>
        <taxon>Actinomycetota</taxon>
        <taxon>Actinomycetes</taxon>
        <taxon>Streptosporangiales</taxon>
        <taxon>Streptosporangiaceae</taxon>
        <taxon>Nonomuraea</taxon>
    </lineage>
</organism>
<dbReference type="InterPro" id="IPR026816">
    <property type="entry name" value="Flavodoxin_dom"/>
</dbReference>
<gene>
    <name evidence="2" type="ORF">GCM10009733_108280</name>
</gene>
<reference evidence="2 3" key="1">
    <citation type="journal article" date="2019" name="Int. J. Syst. Evol. Microbiol.">
        <title>The Global Catalogue of Microorganisms (GCM) 10K type strain sequencing project: providing services to taxonomists for standard genome sequencing and annotation.</title>
        <authorList>
            <consortium name="The Broad Institute Genomics Platform"/>
            <consortium name="The Broad Institute Genome Sequencing Center for Infectious Disease"/>
            <person name="Wu L."/>
            <person name="Ma J."/>
        </authorList>
    </citation>
    <scope>NUCLEOTIDE SEQUENCE [LARGE SCALE GENOMIC DNA]</scope>
    <source>
        <strain evidence="2 3">JCM 13929</strain>
    </source>
</reference>